<proteinExistence type="predicted"/>
<dbReference type="AlphaFoldDB" id="A0A381Q7T5"/>
<evidence type="ECO:0000313" key="1">
    <source>
        <dbReference type="EMBL" id="SUZ74449.1"/>
    </source>
</evidence>
<name>A0A381Q7T5_9ZZZZ</name>
<organism evidence="1">
    <name type="scientific">marine metagenome</name>
    <dbReference type="NCBI Taxonomy" id="408172"/>
    <lineage>
        <taxon>unclassified sequences</taxon>
        <taxon>metagenomes</taxon>
        <taxon>ecological metagenomes</taxon>
    </lineage>
</organism>
<protein>
    <recommendedName>
        <fullName evidence="2">DUF2007 domain-containing protein</fullName>
    </recommendedName>
</protein>
<accession>A0A381Q7T5</accession>
<sequence>MICPDCQAEYLDNINECGDCKVSLIDACSLDLPVPEMTWISLPTFIGSTYADMIIEILNQKEIPHYVKSNWSSSVLSTRGSELIDDVIRVFVPKSYEQQATNIVYAISGEKK</sequence>
<evidence type="ECO:0008006" key="2">
    <source>
        <dbReference type="Google" id="ProtNLM"/>
    </source>
</evidence>
<reference evidence="1" key="1">
    <citation type="submission" date="2018-05" db="EMBL/GenBank/DDBJ databases">
        <authorList>
            <person name="Lanie J.A."/>
            <person name="Ng W.-L."/>
            <person name="Kazmierczak K.M."/>
            <person name="Andrzejewski T.M."/>
            <person name="Davidsen T.M."/>
            <person name="Wayne K.J."/>
            <person name="Tettelin H."/>
            <person name="Glass J.I."/>
            <person name="Rusch D."/>
            <person name="Podicherti R."/>
            <person name="Tsui H.-C.T."/>
            <person name="Winkler M.E."/>
        </authorList>
    </citation>
    <scope>NUCLEOTIDE SEQUENCE</scope>
</reference>
<gene>
    <name evidence="1" type="ORF">METZ01_LOCUS27303</name>
</gene>
<dbReference type="EMBL" id="UINC01001211">
    <property type="protein sequence ID" value="SUZ74449.1"/>
    <property type="molecule type" value="Genomic_DNA"/>
</dbReference>